<sequence length="782" mass="84217">MAFWLASEREGQASDWIMRFDPRFWTVNFPRPMMAAVVSTGPDALRVEAAFLRKCDLGGLIWDSEDRLDHPLLAYRTDRDYAHTALRFRWRSGGIAPLDAVNGPTLTVEGRDAAGAPRTWYVRLWNYAEGTGEDALVSLDFSQLDGGFLLPAEADRVWPSAIERMFISFAPPGYDAESDEPLPAEAEGWIEVSAIAADGARAMLEIGDVLVQAHGLGIATGFDDQGVQTPARLLRAARQLGYRGSVIHYIGMSHYFRLAAMDGAFLAGGPGATLNAPTRVWHRAFFAECLRLGFSPVASLSYELLDQHCPAAWKQRAHDGAPALTGWDPPSTLLSPASGEAMDWLRAVAGEMATLMAEAGAPVRFQVGEPWWWTFADGRICLYDAAAQAALGGAPVAIPDMRAPLDAGQTALLDAAGALLAQSTADLVAAVRAAVAPRLVEALVLVFAPTILAPDMPELRRANLPSGWASPAFDRLQVEDYDWLTAGADAHRRHALAEIDARLGYPPQQQDYLAGFVPAAGQSELWRRIDAGIDAARARDPHEIVVWALPQVARDGYVRLPPVSTHDPGSDPMQPFDDVPYPLALGRDATVVAEFSTSVSTTASGFERRNSLWSDARLRFDVGPGVRSEAELGALLAFFRARRGPARGFRLRDPGDFSSGGMTEAPSALDQHIGSGDGITAEFALTKRYGAGPEAQQRRITRPDPASVRVSIDGVPQAGNWHLRPAGIVAFDLPPPAGAIVRAGFLFDVPVRFAQDSLEISGAAFAAGEAPSVPLVEIREPS</sequence>
<feature type="domain" description="Non-contractile tail sheath N-terminal" evidence="2">
    <location>
        <begin position="17"/>
        <end position="207"/>
    </location>
</feature>
<dbReference type="RefSeq" id="WP_379486279.1">
    <property type="nucleotide sequence ID" value="NZ_JBHLWK010000007.1"/>
</dbReference>
<organism evidence="4 5">
    <name type="scientific">Novosphingobium soli</name>
    <dbReference type="NCBI Taxonomy" id="574956"/>
    <lineage>
        <taxon>Bacteria</taxon>
        <taxon>Pseudomonadati</taxon>
        <taxon>Pseudomonadota</taxon>
        <taxon>Alphaproteobacteria</taxon>
        <taxon>Sphingomonadales</taxon>
        <taxon>Sphingomonadaceae</taxon>
        <taxon>Novosphingobium</taxon>
    </lineage>
</organism>
<evidence type="ECO:0000259" key="3">
    <source>
        <dbReference type="Pfam" id="PF23845"/>
    </source>
</evidence>
<accession>A0ABV6CRZ0</accession>
<dbReference type="Proteomes" id="UP001589798">
    <property type="component" value="Unassembled WGS sequence"/>
</dbReference>
<dbReference type="Pfam" id="PF23844">
    <property type="entry name" value="NCTSP_N"/>
    <property type="match status" value="1"/>
</dbReference>
<dbReference type="InterPro" id="IPR057102">
    <property type="entry name" value="NCTSP_N"/>
</dbReference>
<dbReference type="NCBIfam" id="TIGR02217">
    <property type="entry name" value="chp_TIGR02217"/>
    <property type="match status" value="1"/>
</dbReference>
<dbReference type="InterPro" id="IPR011740">
    <property type="entry name" value="DUF2460"/>
</dbReference>
<dbReference type="Pfam" id="PF09343">
    <property type="entry name" value="DUF2460"/>
    <property type="match status" value="1"/>
</dbReference>
<feature type="domain" description="Non-contractile tail sheath TIM barrel" evidence="3">
    <location>
        <begin position="213"/>
        <end position="557"/>
    </location>
</feature>
<evidence type="ECO:0000313" key="5">
    <source>
        <dbReference type="Proteomes" id="UP001589798"/>
    </source>
</evidence>
<name>A0ABV6CRZ0_9SPHN</name>
<dbReference type="InterPro" id="IPR057122">
    <property type="entry name" value="TIM-barrel_NCTSP"/>
</dbReference>
<gene>
    <name evidence="4" type="ORF">ACFFJC_04375</name>
</gene>
<protein>
    <submittedName>
        <fullName evidence="4">TIGR02217 family protein</fullName>
    </submittedName>
</protein>
<dbReference type="Pfam" id="PF23845">
    <property type="entry name" value="TIM-barrel_NCTSP"/>
    <property type="match status" value="1"/>
</dbReference>
<evidence type="ECO:0000313" key="4">
    <source>
        <dbReference type="EMBL" id="MFC0203507.1"/>
    </source>
</evidence>
<evidence type="ECO:0000259" key="2">
    <source>
        <dbReference type="Pfam" id="PF23844"/>
    </source>
</evidence>
<comment type="caution">
    <text evidence="4">The sequence shown here is derived from an EMBL/GenBank/DDBJ whole genome shotgun (WGS) entry which is preliminary data.</text>
</comment>
<keyword evidence="5" id="KW-1185">Reference proteome</keyword>
<proteinExistence type="predicted"/>
<feature type="domain" description="DUF2460" evidence="1">
    <location>
        <begin position="577"/>
        <end position="779"/>
    </location>
</feature>
<evidence type="ECO:0000259" key="1">
    <source>
        <dbReference type="Pfam" id="PF09343"/>
    </source>
</evidence>
<dbReference type="EMBL" id="JBHLWK010000007">
    <property type="protein sequence ID" value="MFC0203507.1"/>
    <property type="molecule type" value="Genomic_DNA"/>
</dbReference>
<reference evidence="4 5" key="1">
    <citation type="submission" date="2024-09" db="EMBL/GenBank/DDBJ databases">
        <authorList>
            <person name="Sun Q."/>
            <person name="Mori K."/>
        </authorList>
    </citation>
    <scope>NUCLEOTIDE SEQUENCE [LARGE SCALE GENOMIC DNA]</scope>
    <source>
        <strain evidence="4 5">CCM 7706</strain>
    </source>
</reference>